<dbReference type="CDD" id="cd00170">
    <property type="entry name" value="SEC14"/>
    <property type="match status" value="1"/>
</dbReference>
<dbReference type="SUPFAM" id="SSF46938">
    <property type="entry name" value="CRAL/TRIO N-terminal domain"/>
    <property type="match status" value="1"/>
</dbReference>
<dbReference type="Proteomes" id="UP001642540">
    <property type="component" value="Unassembled WGS sequence"/>
</dbReference>
<evidence type="ECO:0000313" key="2">
    <source>
        <dbReference type="EMBL" id="CAL8125481.1"/>
    </source>
</evidence>
<dbReference type="SMART" id="SM00516">
    <property type="entry name" value="SEC14"/>
    <property type="match status" value="1"/>
</dbReference>
<dbReference type="InterPro" id="IPR051064">
    <property type="entry name" value="SEC14/CRAL-TRIO_domain"/>
</dbReference>
<evidence type="ECO:0000313" key="3">
    <source>
        <dbReference type="Proteomes" id="UP001642540"/>
    </source>
</evidence>
<dbReference type="PANTHER" id="PTHR23324:SF83">
    <property type="entry name" value="SEC14-LIKE PROTEIN 2"/>
    <property type="match status" value="1"/>
</dbReference>
<dbReference type="InterPro" id="IPR036273">
    <property type="entry name" value="CRAL/TRIO_N_dom_sf"/>
</dbReference>
<gene>
    <name evidence="2" type="ORF">ODALV1_LOCUS20985</name>
</gene>
<feature type="domain" description="CRAL-TRIO" evidence="1">
    <location>
        <begin position="85"/>
        <end position="265"/>
    </location>
</feature>
<dbReference type="PANTHER" id="PTHR23324">
    <property type="entry name" value="SEC14 RELATED PROTEIN"/>
    <property type="match status" value="1"/>
</dbReference>
<dbReference type="SMART" id="SM01100">
    <property type="entry name" value="CRAL_TRIO_N"/>
    <property type="match status" value="1"/>
</dbReference>
<dbReference type="PROSITE" id="PS50191">
    <property type="entry name" value="CRAL_TRIO"/>
    <property type="match status" value="1"/>
</dbReference>
<dbReference type="InterPro" id="IPR036865">
    <property type="entry name" value="CRAL-TRIO_dom_sf"/>
</dbReference>
<name>A0ABP1RBG9_9HEXA</name>
<dbReference type="EMBL" id="CAXLJM020000069">
    <property type="protein sequence ID" value="CAL8125481.1"/>
    <property type="molecule type" value="Genomic_DNA"/>
</dbReference>
<proteinExistence type="predicted"/>
<protein>
    <recommendedName>
        <fullName evidence="1">CRAL-TRIO domain-containing protein</fullName>
    </recommendedName>
</protein>
<keyword evidence="3" id="KW-1185">Reference proteome</keyword>
<dbReference type="Pfam" id="PF00650">
    <property type="entry name" value="CRAL_TRIO"/>
    <property type="match status" value="1"/>
</dbReference>
<sequence length="267" mass="31245">MVIVEWISSEESELVKQLRERVRNEVTQMEVSQSEPDQDTEDAYLLRWLRARDLNLDKAESMLLNALKWRKESNVDNALQDPIALDPVFVENYRWAFAGSDKEDRPVIICPFYEWDYRKLTSHNKSTEEFLAFNNHFFESILNNIRIKNESRKPGNPPVTQFMIICDLHQYPAGQLLNLSALRKWLQMAATYEAYYPELLYRAVFLNCPFYFQSLLNLFKSVCAPKTIAKFITYTSVELWQKDVESFVDPSILPEQYGGVNPTSPFS</sequence>
<dbReference type="InterPro" id="IPR001251">
    <property type="entry name" value="CRAL-TRIO_dom"/>
</dbReference>
<dbReference type="InterPro" id="IPR011074">
    <property type="entry name" value="CRAL/TRIO_N_dom"/>
</dbReference>
<reference evidence="2 3" key="1">
    <citation type="submission" date="2024-08" db="EMBL/GenBank/DDBJ databases">
        <authorList>
            <person name="Cucini C."/>
            <person name="Frati F."/>
        </authorList>
    </citation>
    <scope>NUCLEOTIDE SEQUENCE [LARGE SCALE GENOMIC DNA]</scope>
</reference>
<evidence type="ECO:0000259" key="1">
    <source>
        <dbReference type="PROSITE" id="PS50191"/>
    </source>
</evidence>
<dbReference type="Gene3D" id="3.40.525.10">
    <property type="entry name" value="CRAL-TRIO lipid binding domain"/>
    <property type="match status" value="1"/>
</dbReference>
<dbReference type="Pfam" id="PF03765">
    <property type="entry name" value="CRAL_TRIO_N"/>
    <property type="match status" value="1"/>
</dbReference>
<comment type="caution">
    <text evidence="2">The sequence shown here is derived from an EMBL/GenBank/DDBJ whole genome shotgun (WGS) entry which is preliminary data.</text>
</comment>
<accession>A0ABP1RBG9</accession>
<dbReference type="SUPFAM" id="SSF52087">
    <property type="entry name" value="CRAL/TRIO domain"/>
    <property type="match status" value="1"/>
</dbReference>
<organism evidence="2 3">
    <name type="scientific">Orchesella dallaii</name>
    <dbReference type="NCBI Taxonomy" id="48710"/>
    <lineage>
        <taxon>Eukaryota</taxon>
        <taxon>Metazoa</taxon>
        <taxon>Ecdysozoa</taxon>
        <taxon>Arthropoda</taxon>
        <taxon>Hexapoda</taxon>
        <taxon>Collembola</taxon>
        <taxon>Entomobryomorpha</taxon>
        <taxon>Entomobryoidea</taxon>
        <taxon>Orchesellidae</taxon>
        <taxon>Orchesellinae</taxon>
        <taxon>Orchesella</taxon>
    </lineage>
</organism>